<organism evidence="4 5">
    <name type="scientific">Mycetocola lacteus</name>
    <dbReference type="NCBI Taxonomy" id="76637"/>
    <lineage>
        <taxon>Bacteria</taxon>
        <taxon>Bacillati</taxon>
        <taxon>Actinomycetota</taxon>
        <taxon>Actinomycetes</taxon>
        <taxon>Micrococcales</taxon>
        <taxon>Microbacteriaceae</taxon>
        <taxon>Mycetocola</taxon>
    </lineage>
</organism>
<name>A0A3L7AT83_9MICO</name>
<evidence type="ECO:0000259" key="3">
    <source>
        <dbReference type="Pfam" id="PF24346"/>
    </source>
</evidence>
<dbReference type="InterPro" id="IPR055354">
    <property type="entry name" value="DUF7507"/>
</dbReference>
<dbReference type="Proteomes" id="UP000269438">
    <property type="component" value="Unassembled WGS sequence"/>
</dbReference>
<evidence type="ECO:0000313" key="5">
    <source>
        <dbReference type="Proteomes" id="UP000269438"/>
    </source>
</evidence>
<comment type="caution">
    <text evidence="4">The sequence shown here is derived from an EMBL/GenBank/DDBJ whole genome shotgun (WGS) entry which is preliminary data.</text>
</comment>
<feature type="transmembrane region" description="Helical" evidence="2">
    <location>
        <begin position="415"/>
        <end position="433"/>
    </location>
</feature>
<accession>A0A3L7AT83</accession>
<keyword evidence="2" id="KW-0472">Membrane</keyword>
<reference evidence="4 5" key="1">
    <citation type="submission" date="2018-10" db="EMBL/GenBank/DDBJ databases">
        <authorList>
            <person name="Li J."/>
        </authorList>
    </citation>
    <scope>NUCLEOTIDE SEQUENCE [LARGE SCALE GENOMIC DNA]</scope>
    <source>
        <strain evidence="4 5">JCM 11654</strain>
    </source>
</reference>
<evidence type="ECO:0000313" key="4">
    <source>
        <dbReference type="EMBL" id="RLP83729.1"/>
    </source>
</evidence>
<dbReference type="EMBL" id="RCUY01000002">
    <property type="protein sequence ID" value="RLP83729.1"/>
    <property type="molecule type" value="Genomic_DNA"/>
</dbReference>
<feature type="domain" description="DUF7507" evidence="3">
    <location>
        <begin position="283"/>
        <end position="384"/>
    </location>
</feature>
<feature type="region of interest" description="Disordered" evidence="1">
    <location>
        <begin position="64"/>
        <end position="152"/>
    </location>
</feature>
<evidence type="ECO:0000256" key="1">
    <source>
        <dbReference type="SAM" id="MobiDB-lite"/>
    </source>
</evidence>
<protein>
    <recommendedName>
        <fullName evidence="3">DUF7507 domain-containing protein</fullName>
    </recommendedName>
</protein>
<keyword evidence="5" id="KW-1185">Reference proteome</keyword>
<gene>
    <name evidence="4" type="ORF">D9V34_02660</name>
</gene>
<keyword evidence="2" id="KW-1133">Transmembrane helix</keyword>
<keyword evidence="2" id="KW-0812">Transmembrane</keyword>
<sequence>MSPVARIFEINQSLLFHGGIMAKISGRWATAASVLSIGALLGVATTLPASAAPIPVPSVSAFAEDEATTPTVDPSTTPTDQTQPSEGSETETDTSTPSPEVSTTPTTPAAPEEPAQPSNVAVPTEDEAATEDEGEGEGEGEGTEPQREYEEGPWGEFEDGLQVVPNWFFTDANGNGLLDVGETYGVTFTITNVTDMDLKNLTINAIHPSYPWDTPGPSIAAGETVEMTQTNVLDQYYFDYTGSRDEAFNYIGEAWVIRGISPNDKGVVSPILAHRFPVPDLAPSLSTSATVTSTTAPTRAGDVITYSVAAKNTGNTTLAIPVLASPAQTTAGTGFRSFGPDVEKGILPQGTTTLTGSYVVTKTDVARGVVNISINATSQSQKEDWVLSPAQTLTVKLDPTTGGGLAETGSDLSSVVPGIAVLVLAAGVGLLGLQRRRSSVDAL</sequence>
<evidence type="ECO:0000256" key="2">
    <source>
        <dbReference type="SAM" id="Phobius"/>
    </source>
</evidence>
<dbReference type="Pfam" id="PF24346">
    <property type="entry name" value="DUF7507"/>
    <property type="match status" value="1"/>
</dbReference>
<proteinExistence type="predicted"/>
<dbReference type="OrthoDB" id="3225333at2"/>
<feature type="compositionally biased region" description="Acidic residues" evidence="1">
    <location>
        <begin position="124"/>
        <end position="142"/>
    </location>
</feature>
<feature type="compositionally biased region" description="Low complexity" evidence="1">
    <location>
        <begin position="68"/>
        <end position="118"/>
    </location>
</feature>
<dbReference type="AlphaFoldDB" id="A0A3L7AT83"/>